<dbReference type="GO" id="GO:0006281">
    <property type="term" value="P:DNA repair"/>
    <property type="evidence" value="ECO:0007669"/>
    <property type="project" value="TreeGrafter"/>
</dbReference>
<gene>
    <name evidence="5" type="ORF">FL622_00735</name>
</gene>
<evidence type="ECO:0000313" key="5">
    <source>
        <dbReference type="EMBL" id="TRO83741.1"/>
    </source>
</evidence>
<dbReference type="NCBIfam" id="TIGR01549">
    <property type="entry name" value="HAD-SF-IA-v1"/>
    <property type="match status" value="1"/>
</dbReference>
<dbReference type="PANTHER" id="PTHR43434:SF1">
    <property type="entry name" value="PHOSPHOGLYCOLATE PHOSPHATASE"/>
    <property type="match status" value="1"/>
</dbReference>
<dbReference type="InterPro" id="IPR023214">
    <property type="entry name" value="HAD_sf"/>
</dbReference>
<dbReference type="PANTHER" id="PTHR43434">
    <property type="entry name" value="PHOSPHOGLYCOLATE PHOSPHATASE"/>
    <property type="match status" value="1"/>
</dbReference>
<dbReference type="AlphaFoldDB" id="A0A550JKK0"/>
<evidence type="ECO:0000256" key="1">
    <source>
        <dbReference type="ARBA" id="ARBA00000830"/>
    </source>
</evidence>
<dbReference type="InterPro" id="IPR023198">
    <property type="entry name" value="PGP-like_dom2"/>
</dbReference>
<dbReference type="GO" id="GO:0008967">
    <property type="term" value="F:phosphoglycolate phosphatase activity"/>
    <property type="evidence" value="ECO:0007669"/>
    <property type="project" value="UniProtKB-EC"/>
</dbReference>
<keyword evidence="5" id="KW-0378">Hydrolase</keyword>
<evidence type="ECO:0000256" key="3">
    <source>
        <dbReference type="ARBA" id="ARBA00006171"/>
    </source>
</evidence>
<proteinExistence type="inferred from homology"/>
<comment type="similarity">
    <text evidence="3">Belongs to the HAD-like hydrolase superfamily. CbbY/CbbZ/Gph/YieH family.</text>
</comment>
<dbReference type="EC" id="3.1.3.18" evidence="4"/>
<evidence type="ECO:0000313" key="6">
    <source>
        <dbReference type="Proteomes" id="UP000317155"/>
    </source>
</evidence>
<sequence>MMGFKGIIYDCDGVLFESRQANLAYYNRVQEYFGEPPVRPEERERAHLCHTAASPKVFEILLGPDRVAEALEFAATVDYRQFIPYMEPEPGMVDALATLSRRLPLAVATNRGTSMPEILRHFELSDYFTAVVTSRDVPKPKPHPDMLLLAAERLRQKPEELLFIGDSELDREAAAAAGIPFASYRGKLGADIEVRHHAEVVSLVFGWEG</sequence>
<evidence type="ECO:0000256" key="2">
    <source>
        <dbReference type="ARBA" id="ARBA00004818"/>
    </source>
</evidence>
<dbReference type="Gene3D" id="1.10.150.240">
    <property type="entry name" value="Putative phosphatase, domain 2"/>
    <property type="match status" value="1"/>
</dbReference>
<reference evidence="5 6" key="1">
    <citation type="submission" date="2019-07" db="EMBL/GenBank/DDBJ databases">
        <title>Insights of Desulfuromonas acetexigens electromicrobiology.</title>
        <authorList>
            <person name="Katuri K."/>
            <person name="Sapireddy V."/>
            <person name="Shaw D.R."/>
            <person name="Saikaly P."/>
        </authorList>
    </citation>
    <scope>NUCLEOTIDE SEQUENCE [LARGE SCALE GENOMIC DNA]</scope>
    <source>
        <strain evidence="5 6">2873</strain>
    </source>
</reference>
<comment type="caution">
    <text evidence="5">The sequence shown here is derived from an EMBL/GenBank/DDBJ whole genome shotgun (WGS) entry which is preliminary data.</text>
</comment>
<dbReference type="SUPFAM" id="SSF56784">
    <property type="entry name" value="HAD-like"/>
    <property type="match status" value="1"/>
</dbReference>
<organism evidence="5 6">
    <name type="scientific">Trichloromonas acetexigens</name>
    <dbReference type="NCBI Taxonomy" id="38815"/>
    <lineage>
        <taxon>Bacteria</taxon>
        <taxon>Pseudomonadati</taxon>
        <taxon>Thermodesulfobacteriota</taxon>
        <taxon>Desulfuromonadia</taxon>
        <taxon>Desulfuromonadales</taxon>
        <taxon>Trichloromonadaceae</taxon>
        <taxon>Trichloromonas</taxon>
    </lineage>
</organism>
<dbReference type="Gene3D" id="3.40.50.1000">
    <property type="entry name" value="HAD superfamily/HAD-like"/>
    <property type="match status" value="1"/>
</dbReference>
<protein>
    <recommendedName>
        <fullName evidence="4">phosphoglycolate phosphatase</fullName>
        <ecNumber evidence="4">3.1.3.18</ecNumber>
    </recommendedName>
</protein>
<dbReference type="GO" id="GO:0005829">
    <property type="term" value="C:cytosol"/>
    <property type="evidence" value="ECO:0007669"/>
    <property type="project" value="TreeGrafter"/>
</dbReference>
<dbReference type="EMBL" id="VJVV01000001">
    <property type="protein sequence ID" value="TRO83741.1"/>
    <property type="molecule type" value="Genomic_DNA"/>
</dbReference>
<evidence type="ECO:0000256" key="4">
    <source>
        <dbReference type="ARBA" id="ARBA00013078"/>
    </source>
</evidence>
<dbReference type="InterPro" id="IPR036412">
    <property type="entry name" value="HAD-like_sf"/>
</dbReference>
<dbReference type="InterPro" id="IPR050155">
    <property type="entry name" value="HAD-like_hydrolase_sf"/>
</dbReference>
<dbReference type="NCBIfam" id="TIGR01509">
    <property type="entry name" value="HAD-SF-IA-v3"/>
    <property type="match status" value="1"/>
</dbReference>
<keyword evidence="6" id="KW-1185">Reference proteome</keyword>
<dbReference type="Pfam" id="PF13419">
    <property type="entry name" value="HAD_2"/>
    <property type="match status" value="1"/>
</dbReference>
<dbReference type="Proteomes" id="UP000317155">
    <property type="component" value="Unassembled WGS sequence"/>
</dbReference>
<dbReference type="SFLD" id="SFLDG01129">
    <property type="entry name" value="C1.5:_HAD__Beta-PGM__Phosphata"/>
    <property type="match status" value="1"/>
</dbReference>
<dbReference type="InterPro" id="IPR041492">
    <property type="entry name" value="HAD_2"/>
</dbReference>
<dbReference type="InterPro" id="IPR006439">
    <property type="entry name" value="HAD-SF_hydro_IA"/>
</dbReference>
<comment type="catalytic activity">
    <reaction evidence="1">
        <text>2-phosphoglycolate + H2O = glycolate + phosphate</text>
        <dbReference type="Rhea" id="RHEA:14369"/>
        <dbReference type="ChEBI" id="CHEBI:15377"/>
        <dbReference type="ChEBI" id="CHEBI:29805"/>
        <dbReference type="ChEBI" id="CHEBI:43474"/>
        <dbReference type="ChEBI" id="CHEBI:58033"/>
        <dbReference type="EC" id="3.1.3.18"/>
    </reaction>
</comment>
<dbReference type="PRINTS" id="PR00413">
    <property type="entry name" value="HADHALOGNASE"/>
</dbReference>
<dbReference type="OrthoDB" id="9793014at2"/>
<dbReference type="RefSeq" id="WP_092052398.1">
    <property type="nucleotide sequence ID" value="NZ_FOJJ01000001.1"/>
</dbReference>
<accession>A0A550JKK0</accession>
<comment type="pathway">
    <text evidence="2">Organic acid metabolism; glycolate biosynthesis; glycolate from 2-phosphoglycolate: step 1/1.</text>
</comment>
<name>A0A550JKK0_9BACT</name>
<dbReference type="SFLD" id="SFLDS00003">
    <property type="entry name" value="Haloacid_Dehalogenase"/>
    <property type="match status" value="1"/>
</dbReference>